<gene>
    <name evidence="2" type="ORF">E2C01_046535</name>
</gene>
<evidence type="ECO:0000256" key="1">
    <source>
        <dbReference type="SAM" id="MobiDB-lite"/>
    </source>
</evidence>
<evidence type="ECO:0000313" key="3">
    <source>
        <dbReference type="Proteomes" id="UP000324222"/>
    </source>
</evidence>
<dbReference type="Proteomes" id="UP000324222">
    <property type="component" value="Unassembled WGS sequence"/>
</dbReference>
<evidence type="ECO:0000313" key="2">
    <source>
        <dbReference type="EMBL" id="MPC52658.1"/>
    </source>
</evidence>
<accession>A0A5B7G6F0</accession>
<feature type="region of interest" description="Disordered" evidence="1">
    <location>
        <begin position="154"/>
        <end position="177"/>
    </location>
</feature>
<organism evidence="2 3">
    <name type="scientific">Portunus trituberculatus</name>
    <name type="common">Swimming crab</name>
    <name type="synonym">Neptunus trituberculatus</name>
    <dbReference type="NCBI Taxonomy" id="210409"/>
    <lineage>
        <taxon>Eukaryota</taxon>
        <taxon>Metazoa</taxon>
        <taxon>Ecdysozoa</taxon>
        <taxon>Arthropoda</taxon>
        <taxon>Crustacea</taxon>
        <taxon>Multicrustacea</taxon>
        <taxon>Malacostraca</taxon>
        <taxon>Eumalacostraca</taxon>
        <taxon>Eucarida</taxon>
        <taxon>Decapoda</taxon>
        <taxon>Pleocyemata</taxon>
        <taxon>Brachyura</taxon>
        <taxon>Eubrachyura</taxon>
        <taxon>Portunoidea</taxon>
        <taxon>Portunidae</taxon>
        <taxon>Portuninae</taxon>
        <taxon>Portunus</taxon>
    </lineage>
</organism>
<sequence>MFLPACPFQLHRDICFSVMIPNLLMLSKPPLAPRRFQPCPARYSSPPERPPSCPANRALEDQTCGAVGGQQHRPEPQGHSCSSLGKLYKEAKETREEKLRDSSFWTPGKDKKAVSLCELSSDVFVSLGSLRVAFRSDRQEEKAGLFELFKSPMNPHNAEEALGGGSDAGARGTERGGDDWMRAWEAGVWA</sequence>
<feature type="region of interest" description="Disordered" evidence="1">
    <location>
        <begin position="37"/>
        <end position="84"/>
    </location>
</feature>
<dbReference type="EMBL" id="VSRR010011049">
    <property type="protein sequence ID" value="MPC52658.1"/>
    <property type="molecule type" value="Genomic_DNA"/>
</dbReference>
<keyword evidence="3" id="KW-1185">Reference proteome</keyword>
<protein>
    <submittedName>
        <fullName evidence="2">Uncharacterized protein</fullName>
    </submittedName>
</protein>
<reference evidence="2 3" key="1">
    <citation type="submission" date="2019-05" db="EMBL/GenBank/DDBJ databases">
        <title>Another draft genome of Portunus trituberculatus and its Hox gene families provides insights of decapod evolution.</title>
        <authorList>
            <person name="Jeong J.-H."/>
            <person name="Song I."/>
            <person name="Kim S."/>
            <person name="Choi T."/>
            <person name="Kim D."/>
            <person name="Ryu S."/>
            <person name="Kim W."/>
        </authorList>
    </citation>
    <scope>NUCLEOTIDE SEQUENCE [LARGE SCALE GENOMIC DNA]</scope>
    <source>
        <tissue evidence="2">Muscle</tissue>
    </source>
</reference>
<name>A0A5B7G6F0_PORTR</name>
<comment type="caution">
    <text evidence="2">The sequence shown here is derived from an EMBL/GenBank/DDBJ whole genome shotgun (WGS) entry which is preliminary data.</text>
</comment>
<dbReference type="AlphaFoldDB" id="A0A5B7G6F0"/>
<proteinExistence type="predicted"/>